<name>A0ABQ9XDD0_9EUKA</name>
<protein>
    <submittedName>
        <fullName evidence="1">Uncharacterized protein</fullName>
    </submittedName>
</protein>
<organism evidence="1 2">
    <name type="scientific">Blattamonas nauphoetae</name>
    <dbReference type="NCBI Taxonomy" id="2049346"/>
    <lineage>
        <taxon>Eukaryota</taxon>
        <taxon>Metamonada</taxon>
        <taxon>Preaxostyla</taxon>
        <taxon>Oxymonadida</taxon>
        <taxon>Blattamonas</taxon>
    </lineage>
</organism>
<sequence length="346" mass="39276">MTALDTKQSSSADSPCPDCSAFLKWKYNRRDSESEKAVVLRSLVATVKSQPAFDVNLEAKAVKFLKSVDPDDGDSADAFLRSFASNSDDSPTDFIKSMIVLVSSTSQAIIKSSMKMLLRLTWKCSAEVHYTLMKADLISQLVVTLNPHSLSFAEAEDIHINLIHIINNQILLATPDGLTYLRIEDEYGQQAVCKTVLQQVLTPSEKYIRHLCTNRFSIVHGDFSTRFLLLLPALLQISPFYQRTMDFVFHMPIILTIPSCLTFFENDEAIFDFLYEMNVIHQKWNKQCGEVQQIGKKVHQMLRMEGIEDVIEKRLRNDKSHYIGNLIVGYSIGWKNQQGLNLSGRL</sequence>
<proteinExistence type="predicted"/>
<gene>
    <name evidence="1" type="ORF">BLNAU_16222</name>
</gene>
<dbReference type="Proteomes" id="UP001281761">
    <property type="component" value="Unassembled WGS sequence"/>
</dbReference>
<reference evidence="1 2" key="1">
    <citation type="journal article" date="2022" name="bioRxiv">
        <title>Genomics of Preaxostyla Flagellates Illuminates Evolutionary Transitions and the Path Towards Mitochondrial Loss.</title>
        <authorList>
            <person name="Novak L.V.F."/>
            <person name="Treitli S.C."/>
            <person name="Pyrih J."/>
            <person name="Halakuc P."/>
            <person name="Pipaliya S.V."/>
            <person name="Vacek V."/>
            <person name="Brzon O."/>
            <person name="Soukal P."/>
            <person name="Eme L."/>
            <person name="Dacks J.B."/>
            <person name="Karnkowska A."/>
            <person name="Elias M."/>
            <person name="Hampl V."/>
        </authorList>
    </citation>
    <scope>NUCLEOTIDE SEQUENCE [LARGE SCALE GENOMIC DNA]</scope>
    <source>
        <strain evidence="1">NAU3</strain>
        <tissue evidence="1">Gut</tissue>
    </source>
</reference>
<comment type="caution">
    <text evidence="1">The sequence shown here is derived from an EMBL/GenBank/DDBJ whole genome shotgun (WGS) entry which is preliminary data.</text>
</comment>
<accession>A0ABQ9XDD0</accession>
<evidence type="ECO:0000313" key="1">
    <source>
        <dbReference type="EMBL" id="KAK2948879.1"/>
    </source>
</evidence>
<keyword evidence="2" id="KW-1185">Reference proteome</keyword>
<evidence type="ECO:0000313" key="2">
    <source>
        <dbReference type="Proteomes" id="UP001281761"/>
    </source>
</evidence>
<dbReference type="EMBL" id="JARBJD010000167">
    <property type="protein sequence ID" value="KAK2948879.1"/>
    <property type="molecule type" value="Genomic_DNA"/>
</dbReference>